<dbReference type="InterPro" id="IPR006860">
    <property type="entry name" value="FecR"/>
</dbReference>
<evidence type="ECO:0000256" key="1">
    <source>
        <dbReference type="SAM" id="Phobius"/>
    </source>
</evidence>
<proteinExistence type="predicted"/>
<dbReference type="EMBL" id="CP094358">
    <property type="protein sequence ID" value="UOB17953.1"/>
    <property type="molecule type" value="Genomic_DNA"/>
</dbReference>
<dbReference type="Proteomes" id="UP000831290">
    <property type="component" value="Chromosome"/>
</dbReference>
<gene>
    <name evidence="4" type="ORF">MQE35_01320</name>
</gene>
<dbReference type="PANTHER" id="PTHR30273">
    <property type="entry name" value="PERIPLASMIC SIGNAL SENSOR AND SIGMA FACTOR ACTIVATOR FECR-RELATED"/>
    <property type="match status" value="1"/>
</dbReference>
<feature type="domain" description="FecR protein" evidence="2">
    <location>
        <begin position="89"/>
        <end position="176"/>
    </location>
</feature>
<dbReference type="PANTHER" id="PTHR30273:SF2">
    <property type="entry name" value="PROTEIN FECR"/>
    <property type="match status" value="1"/>
</dbReference>
<evidence type="ECO:0000259" key="2">
    <source>
        <dbReference type="Pfam" id="PF04773"/>
    </source>
</evidence>
<dbReference type="InterPro" id="IPR032508">
    <property type="entry name" value="FecR_C"/>
</dbReference>
<dbReference type="RefSeq" id="WP_255843799.1">
    <property type="nucleotide sequence ID" value="NZ_CP094358.1"/>
</dbReference>
<dbReference type="Pfam" id="PF04773">
    <property type="entry name" value="FecR"/>
    <property type="match status" value="1"/>
</dbReference>
<organism evidence="4 5">
    <name type="scientific">Abyssalbus ytuae</name>
    <dbReference type="NCBI Taxonomy" id="2926907"/>
    <lineage>
        <taxon>Bacteria</taxon>
        <taxon>Pseudomonadati</taxon>
        <taxon>Bacteroidota</taxon>
        <taxon>Flavobacteriia</taxon>
        <taxon>Flavobacteriales</taxon>
        <taxon>Flavobacteriaceae</taxon>
        <taxon>Abyssalbus</taxon>
    </lineage>
</organism>
<accession>A0A9E6ZUB7</accession>
<name>A0A9E6ZUB7_9FLAO</name>
<feature type="transmembrane region" description="Helical" evidence="1">
    <location>
        <begin position="47"/>
        <end position="67"/>
    </location>
</feature>
<dbReference type="Gene3D" id="3.55.50.30">
    <property type="match status" value="1"/>
</dbReference>
<dbReference type="Pfam" id="PF16344">
    <property type="entry name" value="FecR_C"/>
    <property type="match status" value="1"/>
</dbReference>
<protein>
    <submittedName>
        <fullName evidence="4">FecR family protein</fullName>
    </submittedName>
</protein>
<evidence type="ECO:0000313" key="5">
    <source>
        <dbReference type="Proteomes" id="UP000831290"/>
    </source>
</evidence>
<keyword evidence="5" id="KW-1185">Reference proteome</keyword>
<evidence type="ECO:0000259" key="3">
    <source>
        <dbReference type="Pfam" id="PF16344"/>
    </source>
</evidence>
<sequence>MEEKEIENKLKKVWGEQPNLQDENKIEESWDKFSSRAFPPKKKRKKYWYYAAAAVLLISLSITGFLVTHNNGDDKNIVVHNFNIIENPSQQKKLIYLPDSSVVELEPYSRLEYADNFIKNRKIHLQGEAYFKVEKDKQHPFQVFCKETTTTVLGTAFTVKEDPDNTISIKLYEGSIQMNVKDSTNNWLLSAGEKFVYNQKNLTIEAFNRFIDFNNEPLSAVVQYIRQNYDYKIVLPQDFSNKQVTLRISKKEELSNIINILAEIYNLNPQTNEDLKKITFQ</sequence>
<dbReference type="Gene3D" id="2.60.120.1440">
    <property type="match status" value="1"/>
</dbReference>
<dbReference type="AlphaFoldDB" id="A0A9E6ZUB7"/>
<evidence type="ECO:0000313" key="4">
    <source>
        <dbReference type="EMBL" id="UOB17953.1"/>
    </source>
</evidence>
<reference evidence="4" key="1">
    <citation type="submission" date="2022-03" db="EMBL/GenBank/DDBJ databases">
        <title>Description of Abyssus ytuae gen. nov., sp. nov., a novel member of the family Flavobacteriaceae isolated from the sediment of Mariana Trench.</title>
        <authorList>
            <person name="Zhang J."/>
            <person name="Xu X."/>
        </authorList>
    </citation>
    <scope>NUCLEOTIDE SEQUENCE</scope>
    <source>
        <strain evidence="4">MT3330</strain>
    </source>
</reference>
<dbReference type="GO" id="GO:0016989">
    <property type="term" value="F:sigma factor antagonist activity"/>
    <property type="evidence" value="ECO:0007669"/>
    <property type="project" value="TreeGrafter"/>
</dbReference>
<dbReference type="PIRSF" id="PIRSF018266">
    <property type="entry name" value="FecR"/>
    <property type="match status" value="1"/>
</dbReference>
<feature type="domain" description="Protein FecR C-terminal" evidence="3">
    <location>
        <begin position="212"/>
        <end position="270"/>
    </location>
</feature>
<dbReference type="InterPro" id="IPR012373">
    <property type="entry name" value="Ferrdict_sens_TM"/>
</dbReference>
<keyword evidence="1" id="KW-0472">Membrane</keyword>
<dbReference type="KEGG" id="fbm:MQE35_01320"/>
<keyword evidence="1" id="KW-0812">Transmembrane</keyword>
<keyword evidence="1" id="KW-1133">Transmembrane helix</keyword>